<dbReference type="InterPro" id="IPR016035">
    <property type="entry name" value="Acyl_Trfase/lysoPLipase"/>
</dbReference>
<dbReference type="InterPro" id="IPR002641">
    <property type="entry name" value="PNPLA_dom"/>
</dbReference>
<dbReference type="EMBL" id="JAESVB010000001">
    <property type="protein sequence ID" value="MCB8874002.1"/>
    <property type="molecule type" value="Genomic_DNA"/>
</dbReference>
<dbReference type="PANTHER" id="PTHR14226:SF78">
    <property type="entry name" value="SLR0060 PROTEIN"/>
    <property type="match status" value="1"/>
</dbReference>
<feature type="domain" description="PNPLA" evidence="5">
    <location>
        <begin position="21"/>
        <end position="219"/>
    </location>
</feature>
<dbReference type="Gene3D" id="3.40.1090.10">
    <property type="entry name" value="Cytosolic phospholipase A2 catalytic domain"/>
    <property type="match status" value="2"/>
</dbReference>
<keyword evidence="1 4" id="KW-0378">Hydrolase</keyword>
<dbReference type="SUPFAM" id="SSF52151">
    <property type="entry name" value="FabD/lysophospholipase-like"/>
    <property type="match status" value="1"/>
</dbReference>
<evidence type="ECO:0000256" key="2">
    <source>
        <dbReference type="ARBA" id="ARBA00022963"/>
    </source>
</evidence>
<reference evidence="6" key="2">
    <citation type="submission" date="2021-01" db="EMBL/GenBank/DDBJ databases">
        <authorList>
            <person name="Mieszkin S."/>
            <person name="Pouder E."/>
            <person name="Alain K."/>
        </authorList>
    </citation>
    <scope>NUCLEOTIDE SEQUENCE</scope>
    <source>
        <strain evidence="6">HW T2.11</strain>
    </source>
</reference>
<dbReference type="Pfam" id="PF01734">
    <property type="entry name" value="Patatin"/>
    <property type="match status" value="1"/>
</dbReference>
<sequence length="324" mass="33938">MTAFPASDLSGQRPDGQGCVLALQGGAAHGAFTWGAVDRLLEAGKHFDKICGVSAGAMLGAVLVQGMVENGATGARAAMRRLWDGVSAIGAIGPLQRSPLERFLYGSDLSSNVMWAGLETAMRLFSPHQLNPLGHNPLRPLMQDLLRPDLLAAPGAPDLFVGVTDVETGAPVIFRNGAITVEVLLASACLPLVFPAVEIDGRAYWDGGYSGNPPLEPLLTPMPHTLILVRGQPARRPGVPRTPAEVMNRLNEIACHAVLETELAALPANVTVISVDADAALGTLPISSKFNTDRSFLAELFAEGQHAADRALALAAPLTEPLSA</sequence>
<gene>
    <name evidence="6" type="ORF">ASILVAE211_02320</name>
</gene>
<evidence type="ECO:0000259" key="5">
    <source>
        <dbReference type="PROSITE" id="PS51635"/>
    </source>
</evidence>
<evidence type="ECO:0000313" key="7">
    <source>
        <dbReference type="Proteomes" id="UP000708298"/>
    </source>
</evidence>
<evidence type="ECO:0000256" key="1">
    <source>
        <dbReference type="ARBA" id="ARBA00022801"/>
    </source>
</evidence>
<keyword evidence="3 4" id="KW-0443">Lipid metabolism</keyword>
<evidence type="ECO:0000256" key="4">
    <source>
        <dbReference type="PROSITE-ProRule" id="PRU01161"/>
    </source>
</evidence>
<proteinExistence type="predicted"/>
<reference evidence="6" key="1">
    <citation type="journal article" date="2021" name="Microorganisms">
        <title>Acidisoma silvae sp. nov. and Acidisomacellulosilytica sp. nov., Two Acidophilic Bacteria Isolated from Decaying Wood, Hydrolyzing Cellulose and Producing Poly-3-hydroxybutyrate.</title>
        <authorList>
            <person name="Mieszkin S."/>
            <person name="Pouder E."/>
            <person name="Uroz S."/>
            <person name="Simon-Colin C."/>
            <person name="Alain K."/>
        </authorList>
    </citation>
    <scope>NUCLEOTIDE SEQUENCE</scope>
    <source>
        <strain evidence="6">HW T2.11</strain>
    </source>
</reference>
<protein>
    <submittedName>
        <fullName evidence="6">Patatin-like phospholipase family protein</fullName>
    </submittedName>
</protein>
<dbReference type="Proteomes" id="UP000708298">
    <property type="component" value="Unassembled WGS sequence"/>
</dbReference>
<comment type="caution">
    <text evidence="6">The sequence shown here is derived from an EMBL/GenBank/DDBJ whole genome shotgun (WGS) entry which is preliminary data.</text>
</comment>
<keyword evidence="7" id="KW-1185">Reference proteome</keyword>
<feature type="short sequence motif" description="DGA/G" evidence="4">
    <location>
        <begin position="206"/>
        <end position="208"/>
    </location>
</feature>
<accession>A0A963YNV4</accession>
<name>A0A963YNV4_9PROT</name>
<dbReference type="GO" id="GO:0016042">
    <property type="term" value="P:lipid catabolic process"/>
    <property type="evidence" value="ECO:0007669"/>
    <property type="project" value="UniProtKB-UniRule"/>
</dbReference>
<dbReference type="PANTHER" id="PTHR14226">
    <property type="entry name" value="NEUROPATHY TARGET ESTERASE/SWISS CHEESE D.MELANOGASTER"/>
    <property type="match status" value="1"/>
</dbReference>
<comment type="caution">
    <text evidence="4">Lacks conserved residue(s) required for the propagation of feature annotation.</text>
</comment>
<dbReference type="GO" id="GO:0016787">
    <property type="term" value="F:hydrolase activity"/>
    <property type="evidence" value="ECO:0007669"/>
    <property type="project" value="UniProtKB-UniRule"/>
</dbReference>
<dbReference type="InterPro" id="IPR050301">
    <property type="entry name" value="NTE"/>
</dbReference>
<evidence type="ECO:0000313" key="6">
    <source>
        <dbReference type="EMBL" id="MCB8874002.1"/>
    </source>
</evidence>
<feature type="short sequence motif" description="GXSXG" evidence="4">
    <location>
        <begin position="52"/>
        <end position="56"/>
    </location>
</feature>
<organism evidence="6 7">
    <name type="scientific">Acidisoma silvae</name>
    <dbReference type="NCBI Taxonomy" id="2802396"/>
    <lineage>
        <taxon>Bacteria</taxon>
        <taxon>Pseudomonadati</taxon>
        <taxon>Pseudomonadota</taxon>
        <taxon>Alphaproteobacteria</taxon>
        <taxon>Acetobacterales</taxon>
        <taxon>Acidocellaceae</taxon>
        <taxon>Acidisoma</taxon>
    </lineage>
</organism>
<dbReference type="RefSeq" id="WP_227319658.1">
    <property type="nucleotide sequence ID" value="NZ_JAESVB010000001.1"/>
</dbReference>
<dbReference type="AlphaFoldDB" id="A0A963YNV4"/>
<feature type="active site" description="Nucleophile" evidence="4">
    <location>
        <position position="54"/>
    </location>
</feature>
<dbReference type="PROSITE" id="PS51635">
    <property type="entry name" value="PNPLA"/>
    <property type="match status" value="1"/>
</dbReference>
<feature type="active site" description="Proton acceptor" evidence="4">
    <location>
        <position position="206"/>
    </location>
</feature>
<evidence type="ECO:0000256" key="3">
    <source>
        <dbReference type="ARBA" id="ARBA00023098"/>
    </source>
</evidence>
<keyword evidence="2 4" id="KW-0442">Lipid degradation</keyword>